<evidence type="ECO:0000256" key="3">
    <source>
        <dbReference type="ARBA" id="ARBA00022691"/>
    </source>
</evidence>
<sequence>MNEIKPILRWPGAKWRIAKWIASYFPEHGTYLEPFFGSGAVFFTKPPSGSETINDIDNNIVNLFKVCRDNPKKLARKIAMTPYSRAEYIFCRNNYKDDSCDDIERARRYVVAVWQGFGGKTYQEVSWAHDRTNSVFRPKYWAELPDRILNILGRLKMAQIENKNAIELIDMYNRKNCLIYADPPYLKETRSNLHYEYEMGKIDEHKKLLEVLLHHKGPVVVSSYTNKLYDEWLVLENGWDKKTIKVQANAGKSTLECIYLNRMCNIEISLF</sequence>
<organism evidence="4">
    <name type="scientific">Siphoviridae sp. ctWdm1</name>
    <dbReference type="NCBI Taxonomy" id="2827883"/>
    <lineage>
        <taxon>Viruses</taxon>
        <taxon>Duplodnaviria</taxon>
        <taxon>Heunggongvirae</taxon>
        <taxon>Uroviricota</taxon>
        <taxon>Caudoviricetes</taxon>
    </lineage>
</organism>
<dbReference type="GO" id="GO:0009307">
    <property type="term" value="P:DNA restriction-modification system"/>
    <property type="evidence" value="ECO:0007669"/>
    <property type="project" value="InterPro"/>
</dbReference>
<keyword evidence="1 4" id="KW-0489">Methyltransferase</keyword>
<keyword evidence="2" id="KW-0808">Transferase</keyword>
<keyword evidence="3" id="KW-0949">S-adenosyl-L-methionine</keyword>
<proteinExistence type="predicted"/>
<dbReference type="PANTHER" id="PTHR30481:SF4">
    <property type="entry name" value="SITE-SPECIFIC DNA-METHYLTRANSFERASE (ADENINE-SPECIFIC)"/>
    <property type="match status" value="1"/>
</dbReference>
<dbReference type="GO" id="GO:0032259">
    <property type="term" value="P:methylation"/>
    <property type="evidence" value="ECO:0007669"/>
    <property type="project" value="UniProtKB-KW"/>
</dbReference>
<protein>
    <submittedName>
        <fullName evidence="4">DNA adenine methylase</fullName>
    </submittedName>
</protein>
<dbReference type="GO" id="GO:1904047">
    <property type="term" value="F:S-adenosyl-L-methionine binding"/>
    <property type="evidence" value="ECO:0007669"/>
    <property type="project" value="TreeGrafter"/>
</dbReference>
<dbReference type="GO" id="GO:0006298">
    <property type="term" value="P:mismatch repair"/>
    <property type="evidence" value="ECO:0007669"/>
    <property type="project" value="TreeGrafter"/>
</dbReference>
<evidence type="ECO:0000313" key="4">
    <source>
        <dbReference type="EMBL" id="DAF43545.1"/>
    </source>
</evidence>
<dbReference type="EMBL" id="BK032509">
    <property type="protein sequence ID" value="DAF43545.1"/>
    <property type="molecule type" value="Genomic_DNA"/>
</dbReference>
<dbReference type="GO" id="GO:0009007">
    <property type="term" value="F:site-specific DNA-methyltransferase (adenine-specific) activity"/>
    <property type="evidence" value="ECO:0007669"/>
    <property type="project" value="UniProtKB-EC"/>
</dbReference>
<name>A0A8S5RY42_9CAUD</name>
<dbReference type="PRINTS" id="PR00505">
    <property type="entry name" value="D12N6MTFRASE"/>
</dbReference>
<evidence type="ECO:0000256" key="2">
    <source>
        <dbReference type="ARBA" id="ARBA00022679"/>
    </source>
</evidence>
<dbReference type="GO" id="GO:0043565">
    <property type="term" value="F:sequence-specific DNA binding"/>
    <property type="evidence" value="ECO:0007669"/>
    <property type="project" value="TreeGrafter"/>
</dbReference>
<dbReference type="InterPro" id="IPR012327">
    <property type="entry name" value="MeTrfase_D12"/>
</dbReference>
<dbReference type="Gene3D" id="3.40.50.150">
    <property type="entry name" value="Vaccinia Virus protein VP39"/>
    <property type="match status" value="2"/>
</dbReference>
<accession>A0A8S5RY42</accession>
<dbReference type="PIRSF" id="PIRSF000398">
    <property type="entry name" value="M_m6A_EcoRV"/>
    <property type="match status" value="1"/>
</dbReference>
<dbReference type="PANTHER" id="PTHR30481">
    <property type="entry name" value="DNA ADENINE METHYLASE"/>
    <property type="match status" value="1"/>
</dbReference>
<reference evidence="4" key="1">
    <citation type="journal article" date="2021" name="Proc. Natl. Acad. Sci. U.S.A.">
        <title>A Catalog of Tens of Thousands of Viruses from Human Metagenomes Reveals Hidden Associations with Chronic Diseases.</title>
        <authorList>
            <person name="Tisza M.J."/>
            <person name="Buck C.B."/>
        </authorList>
    </citation>
    <scope>NUCLEOTIDE SEQUENCE</scope>
    <source>
        <strain evidence="4">CtWdm1</strain>
    </source>
</reference>
<dbReference type="InterPro" id="IPR029063">
    <property type="entry name" value="SAM-dependent_MTases_sf"/>
</dbReference>
<dbReference type="InterPro" id="IPR012263">
    <property type="entry name" value="M_m6A_EcoRV"/>
</dbReference>
<evidence type="ECO:0000256" key="1">
    <source>
        <dbReference type="ARBA" id="ARBA00022603"/>
    </source>
</evidence>
<dbReference type="SUPFAM" id="SSF53335">
    <property type="entry name" value="S-adenosyl-L-methionine-dependent methyltransferases"/>
    <property type="match status" value="1"/>
</dbReference>
<dbReference type="Pfam" id="PF02086">
    <property type="entry name" value="MethyltransfD12"/>
    <property type="match status" value="1"/>
</dbReference>